<gene>
    <name evidence="5" type="ORF">MMA15_25010</name>
</gene>
<dbReference type="InterPro" id="IPR013225">
    <property type="entry name" value="PaaX_C"/>
</dbReference>
<feature type="domain" description="Transcriptional repressor PaaX-like central Cas2-like" evidence="4">
    <location>
        <begin position="160"/>
        <end position="240"/>
    </location>
</feature>
<evidence type="ECO:0000259" key="4">
    <source>
        <dbReference type="Pfam" id="PF20803"/>
    </source>
</evidence>
<reference evidence="5" key="1">
    <citation type="submission" date="2022-03" db="EMBL/GenBank/DDBJ databases">
        <authorList>
            <person name="Santos J.D.N."/>
            <person name="Kallscheuer N."/>
            <person name="Jogler C."/>
            <person name="Lage O.M."/>
        </authorList>
    </citation>
    <scope>NUCLEOTIDE SEQUENCE</scope>
    <source>
        <strain evidence="5">M600PL45_2</strain>
    </source>
</reference>
<sequence>MAARHGGRGTTPPTDADAADALAPRREGAHAEAAHHGATHSDAMPGDATHPDASHTAEPGFLRRRELGAASARSLLLTVLGEFVLPGGRPVWTATFLSALGVLGVEEKAVRQALARSAAEGWLTGERHGRRTSWRLTSSGRRLLTDGTERIYGFGRPVGEWDGQWLMVLVTVPETNRRLRHLLRTRLSWNGLGNLSTGVWLSPHPDREPEVRQVLHDVGVGETSRIFHARLGDLAEAREVARQAWDLDAVERAYERFLDEVRALEPADDVETFAAHTRLVQEWRRFPFLDPGLPHRLLPDEWRGAQAAALFHERHSAWRPAADRHWKALDDGESE</sequence>
<dbReference type="Proteomes" id="UP001166784">
    <property type="component" value="Unassembled WGS sequence"/>
</dbReference>
<dbReference type="InterPro" id="IPR048846">
    <property type="entry name" value="PaaX-like_central"/>
</dbReference>
<dbReference type="RefSeq" id="WP_241062424.1">
    <property type="nucleotide sequence ID" value="NZ_JAKWJU010000002.1"/>
</dbReference>
<dbReference type="InterPro" id="IPR036388">
    <property type="entry name" value="WH-like_DNA-bd_sf"/>
</dbReference>
<evidence type="ECO:0000259" key="2">
    <source>
        <dbReference type="Pfam" id="PF07848"/>
    </source>
</evidence>
<feature type="compositionally biased region" description="Low complexity" evidence="1">
    <location>
        <begin position="10"/>
        <end position="22"/>
    </location>
</feature>
<dbReference type="PANTHER" id="PTHR30319">
    <property type="entry name" value="PHENYLACETIC ACID REGULATOR-RELATED TRANSCRIPTIONAL REPRESSOR"/>
    <property type="match status" value="1"/>
</dbReference>
<dbReference type="Pfam" id="PF08223">
    <property type="entry name" value="PaaX_C"/>
    <property type="match status" value="1"/>
</dbReference>
<evidence type="ECO:0000313" key="6">
    <source>
        <dbReference type="Proteomes" id="UP001166784"/>
    </source>
</evidence>
<reference evidence="5" key="2">
    <citation type="journal article" date="2023" name="Int. J. Syst. Evol. Microbiol.">
        <title>Streptomyces marispadix sp. nov., isolated from marine beach sediment of the Northern Coast of Portugal.</title>
        <authorList>
            <person name="dos Santos J.D.N."/>
            <person name="Vitorino I.R."/>
            <person name="Kallscheuer N."/>
            <person name="Srivastava A."/>
            <person name="Krautwurst S."/>
            <person name="Marz M."/>
            <person name="Jogler C."/>
            <person name="Lobo Da Cunha A."/>
            <person name="Catita J."/>
            <person name="Goncalves H."/>
            <person name="Gonzalez I."/>
            <person name="Reyes F."/>
            <person name="Lage O.M."/>
        </authorList>
    </citation>
    <scope>NUCLEOTIDE SEQUENCE</scope>
    <source>
        <strain evidence="5">M600PL45_2</strain>
    </source>
</reference>
<evidence type="ECO:0000259" key="3">
    <source>
        <dbReference type="Pfam" id="PF08223"/>
    </source>
</evidence>
<feature type="compositionally biased region" description="Basic and acidic residues" evidence="1">
    <location>
        <begin position="23"/>
        <end position="35"/>
    </location>
</feature>
<dbReference type="Gene3D" id="1.10.10.10">
    <property type="entry name" value="Winged helix-like DNA-binding domain superfamily/Winged helix DNA-binding domain"/>
    <property type="match status" value="1"/>
</dbReference>
<dbReference type="Pfam" id="PF20803">
    <property type="entry name" value="PaaX_M"/>
    <property type="match status" value="1"/>
</dbReference>
<name>A0ABS9T4V4_9ACTN</name>
<dbReference type="Gene3D" id="3.30.70.2650">
    <property type="match status" value="1"/>
</dbReference>
<organism evidence="5 6">
    <name type="scientific">Streptomyces marispadix</name>
    <dbReference type="NCBI Taxonomy" id="2922868"/>
    <lineage>
        <taxon>Bacteria</taxon>
        <taxon>Bacillati</taxon>
        <taxon>Actinomycetota</taxon>
        <taxon>Actinomycetes</taxon>
        <taxon>Kitasatosporales</taxon>
        <taxon>Streptomycetaceae</taxon>
        <taxon>Streptomyces</taxon>
    </lineage>
</organism>
<proteinExistence type="predicted"/>
<keyword evidence="6" id="KW-1185">Reference proteome</keyword>
<feature type="region of interest" description="Disordered" evidence="1">
    <location>
        <begin position="1"/>
        <end position="56"/>
    </location>
</feature>
<feature type="domain" description="Transcriptional repressor PaaX-like C-terminal" evidence="3">
    <location>
        <begin position="245"/>
        <end position="328"/>
    </location>
</feature>
<dbReference type="Gene3D" id="1.20.58.1460">
    <property type="match status" value="1"/>
</dbReference>
<evidence type="ECO:0000256" key="1">
    <source>
        <dbReference type="SAM" id="MobiDB-lite"/>
    </source>
</evidence>
<dbReference type="InterPro" id="IPR012906">
    <property type="entry name" value="PaaX-like_N"/>
</dbReference>
<feature type="domain" description="Transcriptional repressor PaaX-like N-terminal" evidence="2">
    <location>
        <begin position="71"/>
        <end position="139"/>
    </location>
</feature>
<accession>A0ABS9T4V4</accession>
<dbReference type="EMBL" id="JAKWJU010000002">
    <property type="protein sequence ID" value="MCH6163537.1"/>
    <property type="molecule type" value="Genomic_DNA"/>
</dbReference>
<protein>
    <submittedName>
        <fullName evidence="5">PaaX family transcriptional regulator</fullName>
    </submittedName>
</protein>
<evidence type="ECO:0000313" key="5">
    <source>
        <dbReference type="EMBL" id="MCH6163537.1"/>
    </source>
</evidence>
<comment type="caution">
    <text evidence="5">The sequence shown here is derived from an EMBL/GenBank/DDBJ whole genome shotgun (WGS) entry which is preliminary data.</text>
</comment>
<dbReference type="Pfam" id="PF07848">
    <property type="entry name" value="PaaX"/>
    <property type="match status" value="1"/>
</dbReference>
<dbReference type="PANTHER" id="PTHR30319:SF1">
    <property type="entry name" value="TRANSCRIPTIONAL REPRESSOR PAAX"/>
    <property type="match status" value="1"/>
</dbReference>